<feature type="non-terminal residue" evidence="1">
    <location>
        <position position="164"/>
    </location>
</feature>
<proteinExistence type="predicted"/>
<dbReference type="EMBL" id="JAWDJW010000875">
    <property type="protein sequence ID" value="KAK3079866.1"/>
    <property type="molecule type" value="Genomic_DNA"/>
</dbReference>
<organism evidence="1 2">
    <name type="scientific">Coniosporium uncinatum</name>
    <dbReference type="NCBI Taxonomy" id="93489"/>
    <lineage>
        <taxon>Eukaryota</taxon>
        <taxon>Fungi</taxon>
        <taxon>Dikarya</taxon>
        <taxon>Ascomycota</taxon>
        <taxon>Pezizomycotina</taxon>
        <taxon>Dothideomycetes</taxon>
        <taxon>Dothideomycetes incertae sedis</taxon>
        <taxon>Coniosporium</taxon>
    </lineage>
</organism>
<comment type="caution">
    <text evidence="1">The sequence shown here is derived from an EMBL/GenBank/DDBJ whole genome shotgun (WGS) entry which is preliminary data.</text>
</comment>
<keyword evidence="2" id="KW-1185">Reference proteome</keyword>
<dbReference type="Proteomes" id="UP001186974">
    <property type="component" value="Unassembled WGS sequence"/>
</dbReference>
<evidence type="ECO:0000313" key="2">
    <source>
        <dbReference type="Proteomes" id="UP001186974"/>
    </source>
</evidence>
<name>A0ACC3DTD0_9PEZI</name>
<reference evidence="1" key="1">
    <citation type="submission" date="2024-09" db="EMBL/GenBank/DDBJ databases">
        <title>Black Yeasts Isolated from many extreme environments.</title>
        <authorList>
            <person name="Coleine C."/>
            <person name="Stajich J.E."/>
            <person name="Selbmann L."/>
        </authorList>
    </citation>
    <scope>NUCLEOTIDE SEQUENCE</scope>
    <source>
        <strain evidence="1">CCFEE 5737</strain>
    </source>
</reference>
<gene>
    <name evidence="1" type="ORF">LTS18_003712</name>
</gene>
<sequence>MFGGDEDLPAPAPTKRSFFSKPTWASQQTRSERRGEDGTEMFSHANDTFAAIMKEQERKDKEKVARKEKKKQQAEKRKSDSDHAEDKRRRMSLEVSDESDTEISKPLRKESEERSKSRTPAGARRSPRPLTRTYNATTAKPSPQKQSTVIDLLGSESEPDDLYS</sequence>
<accession>A0ACC3DTD0</accession>
<evidence type="ECO:0000313" key="1">
    <source>
        <dbReference type="EMBL" id="KAK3079866.1"/>
    </source>
</evidence>
<protein>
    <submittedName>
        <fullName evidence="1">Uncharacterized protein</fullName>
    </submittedName>
</protein>